<proteinExistence type="predicted"/>
<gene>
    <name evidence="1" type="ORF">G3I39_13725</name>
</gene>
<comment type="caution">
    <text evidence="1">The sequence shown here is derived from an EMBL/GenBank/DDBJ whole genome shotgun (WGS) entry which is preliminary data.</text>
</comment>
<evidence type="ECO:0000313" key="1">
    <source>
        <dbReference type="EMBL" id="NEB68098.1"/>
    </source>
</evidence>
<sequence>MTVNLNKGQGISLEKKDGGVLSAVRMGLG</sequence>
<reference evidence="1 2" key="1">
    <citation type="submission" date="2020-01" db="EMBL/GenBank/DDBJ databases">
        <title>Insect and environment-associated Actinomycetes.</title>
        <authorList>
            <person name="Currrie C."/>
            <person name="Chevrette M."/>
            <person name="Carlson C."/>
            <person name="Stubbendieck R."/>
            <person name="Wendt-Pienkowski E."/>
        </authorList>
    </citation>
    <scope>NUCLEOTIDE SEQUENCE [LARGE SCALE GENOMIC DNA]</scope>
    <source>
        <strain evidence="1 2">SID14438</strain>
    </source>
</reference>
<dbReference type="Proteomes" id="UP000471648">
    <property type="component" value="Unassembled WGS sequence"/>
</dbReference>
<name>A0A6N9VA28_STRMI</name>
<organism evidence="1 2">
    <name type="scientific">Streptomyces microflavus</name>
    <name type="common">Streptomyces lipmanii</name>
    <dbReference type="NCBI Taxonomy" id="1919"/>
    <lineage>
        <taxon>Bacteria</taxon>
        <taxon>Bacillati</taxon>
        <taxon>Actinomycetota</taxon>
        <taxon>Actinomycetes</taxon>
        <taxon>Kitasatosporales</taxon>
        <taxon>Streptomycetaceae</taxon>
        <taxon>Streptomyces</taxon>
    </lineage>
</organism>
<dbReference type="AlphaFoldDB" id="A0A6N9VA28"/>
<evidence type="ECO:0000313" key="2">
    <source>
        <dbReference type="Proteomes" id="UP000471648"/>
    </source>
</evidence>
<feature type="non-terminal residue" evidence="1">
    <location>
        <position position="29"/>
    </location>
</feature>
<dbReference type="EMBL" id="JAAGME010000586">
    <property type="protein sequence ID" value="NEB68098.1"/>
    <property type="molecule type" value="Genomic_DNA"/>
</dbReference>
<accession>A0A6N9VA28</accession>
<protein>
    <submittedName>
        <fullName evidence="1">TerD family protein</fullName>
    </submittedName>
</protein>